<feature type="region of interest" description="Disordered" evidence="1">
    <location>
        <begin position="24"/>
        <end position="53"/>
    </location>
</feature>
<dbReference type="Proteomes" id="UP001056268">
    <property type="component" value="Chromosome"/>
</dbReference>
<accession>A0ABY4U0C6</accession>
<gene>
    <name evidence="2" type="ORF">NBT09_01690</name>
</gene>
<evidence type="ECO:0008006" key="4">
    <source>
        <dbReference type="Google" id="ProtNLM"/>
    </source>
</evidence>
<organism evidence="2 3">
    <name type="scientific">Rickettsia conorii subsp. raoultii</name>
    <dbReference type="NCBI Taxonomy" id="369822"/>
    <lineage>
        <taxon>Bacteria</taxon>
        <taxon>Pseudomonadati</taxon>
        <taxon>Pseudomonadota</taxon>
        <taxon>Alphaproteobacteria</taxon>
        <taxon>Rickettsiales</taxon>
        <taxon>Rickettsiaceae</taxon>
        <taxon>Rickettsieae</taxon>
        <taxon>Rickettsia</taxon>
        <taxon>spotted fever group</taxon>
    </lineage>
</organism>
<evidence type="ECO:0000313" key="2">
    <source>
        <dbReference type="EMBL" id="URW78083.1"/>
    </source>
</evidence>
<sequence length="53" mass="6085">MTKEQIPTVDKTKTSFFKFFIKNSNNSNTQDSLISPRSDDDDIERDVSKKEAS</sequence>
<evidence type="ECO:0000313" key="3">
    <source>
        <dbReference type="Proteomes" id="UP001056268"/>
    </source>
</evidence>
<dbReference type="EMBL" id="CP098324">
    <property type="protein sequence ID" value="URW78083.1"/>
    <property type="molecule type" value="Genomic_DNA"/>
</dbReference>
<keyword evidence="3" id="KW-1185">Reference proteome</keyword>
<name>A0ABY4U0C6_RICCR</name>
<evidence type="ECO:0000256" key="1">
    <source>
        <dbReference type="SAM" id="MobiDB-lite"/>
    </source>
</evidence>
<dbReference type="RefSeq" id="WP_250719969.1">
    <property type="nucleotide sequence ID" value="NZ_CP098324.1"/>
</dbReference>
<proteinExistence type="predicted"/>
<protein>
    <recommendedName>
        <fullName evidence="4">Acyl-[acyl-carrier-protein]--UDP-N-acetylglucosamine O-acyltransferase</fullName>
    </recommendedName>
</protein>
<reference evidence="2" key="1">
    <citation type="submission" date="2022-05" db="EMBL/GenBank/DDBJ databases">
        <title>Tracking Rickettsia raoultii infection dynamics in vivo by bioorthogonal metabolic labeling.</title>
        <authorList>
            <person name="Zhu D.-Y."/>
            <person name="Jia N."/>
            <person name="Li C."/>
            <person name="Zhang M.-Z."/>
            <person name="Liu H.-B."/>
            <person name="Cao W.-C."/>
        </authorList>
    </citation>
    <scope>NUCLEOTIDE SEQUENCE</scope>
    <source>
        <strain evidence="2">BIME</strain>
    </source>
</reference>